<organism evidence="6 7">
    <name type="scientific">Melghirimyces algeriensis</name>
    <dbReference type="NCBI Taxonomy" id="910412"/>
    <lineage>
        <taxon>Bacteria</taxon>
        <taxon>Bacillati</taxon>
        <taxon>Bacillota</taxon>
        <taxon>Bacilli</taxon>
        <taxon>Bacillales</taxon>
        <taxon>Thermoactinomycetaceae</taxon>
        <taxon>Melghirimyces</taxon>
    </lineage>
</organism>
<dbReference type="InterPro" id="IPR005119">
    <property type="entry name" value="LysR_subst-bd"/>
</dbReference>
<keyword evidence="3 6" id="KW-0238">DNA-binding</keyword>
<proteinExistence type="inferred from homology"/>
<gene>
    <name evidence="6" type="ORF">SAMN06264849_10939</name>
</gene>
<evidence type="ECO:0000256" key="3">
    <source>
        <dbReference type="ARBA" id="ARBA00023125"/>
    </source>
</evidence>
<evidence type="ECO:0000256" key="2">
    <source>
        <dbReference type="ARBA" id="ARBA00023015"/>
    </source>
</evidence>
<comment type="similarity">
    <text evidence="1">Belongs to the LysR transcriptional regulatory family.</text>
</comment>
<dbReference type="InterPro" id="IPR036390">
    <property type="entry name" value="WH_DNA-bd_sf"/>
</dbReference>
<dbReference type="InterPro" id="IPR036388">
    <property type="entry name" value="WH-like_DNA-bd_sf"/>
</dbReference>
<dbReference type="Pfam" id="PF03466">
    <property type="entry name" value="LysR_substrate"/>
    <property type="match status" value="1"/>
</dbReference>
<feature type="domain" description="HTH lysR-type" evidence="5">
    <location>
        <begin position="1"/>
        <end position="53"/>
    </location>
</feature>
<dbReference type="GO" id="GO:0000976">
    <property type="term" value="F:transcription cis-regulatory region binding"/>
    <property type="evidence" value="ECO:0007669"/>
    <property type="project" value="TreeGrafter"/>
</dbReference>
<dbReference type="SUPFAM" id="SSF46785">
    <property type="entry name" value="Winged helix' DNA-binding domain"/>
    <property type="match status" value="1"/>
</dbReference>
<reference evidence="6 7" key="1">
    <citation type="submission" date="2017-05" db="EMBL/GenBank/DDBJ databases">
        <authorList>
            <person name="Varghese N."/>
            <person name="Submissions S."/>
        </authorList>
    </citation>
    <scope>NUCLEOTIDE SEQUENCE [LARGE SCALE GENOMIC DNA]</scope>
    <source>
        <strain evidence="6 7">DSM 45474</strain>
    </source>
</reference>
<dbReference type="Proteomes" id="UP000315636">
    <property type="component" value="Unassembled WGS sequence"/>
</dbReference>
<dbReference type="PRINTS" id="PR00039">
    <property type="entry name" value="HTHLYSR"/>
</dbReference>
<evidence type="ECO:0000313" key="7">
    <source>
        <dbReference type="Proteomes" id="UP000315636"/>
    </source>
</evidence>
<evidence type="ECO:0000256" key="1">
    <source>
        <dbReference type="ARBA" id="ARBA00009437"/>
    </source>
</evidence>
<dbReference type="SUPFAM" id="SSF53850">
    <property type="entry name" value="Periplasmic binding protein-like II"/>
    <property type="match status" value="1"/>
</dbReference>
<dbReference type="Gene3D" id="1.10.10.10">
    <property type="entry name" value="Winged helix-like DNA-binding domain superfamily/Winged helix DNA-binding domain"/>
    <property type="match status" value="1"/>
</dbReference>
<evidence type="ECO:0000313" key="6">
    <source>
        <dbReference type="EMBL" id="SMO83002.1"/>
    </source>
</evidence>
<name>A0A521EGM2_9BACL</name>
<accession>A0A521EGM2</accession>
<keyword evidence="4" id="KW-0804">Transcription</keyword>
<dbReference type="PANTHER" id="PTHR30126">
    <property type="entry name" value="HTH-TYPE TRANSCRIPTIONAL REGULATOR"/>
    <property type="match status" value="1"/>
</dbReference>
<dbReference type="AlphaFoldDB" id="A0A521EGM2"/>
<dbReference type="FunFam" id="1.10.10.10:FF:000001">
    <property type="entry name" value="LysR family transcriptional regulator"/>
    <property type="match status" value="1"/>
</dbReference>
<dbReference type="CDD" id="cd08420">
    <property type="entry name" value="PBP2_CysL_like"/>
    <property type="match status" value="1"/>
</dbReference>
<dbReference type="InterPro" id="IPR000847">
    <property type="entry name" value="LysR_HTH_N"/>
</dbReference>
<dbReference type="RefSeq" id="WP_342778395.1">
    <property type="nucleotide sequence ID" value="NZ_FXTI01000009.1"/>
</dbReference>
<dbReference type="GO" id="GO:0003700">
    <property type="term" value="F:DNA-binding transcription factor activity"/>
    <property type="evidence" value="ECO:0007669"/>
    <property type="project" value="InterPro"/>
</dbReference>
<dbReference type="PANTHER" id="PTHR30126:SF39">
    <property type="entry name" value="HTH-TYPE TRANSCRIPTIONAL REGULATOR CYSL"/>
    <property type="match status" value="1"/>
</dbReference>
<evidence type="ECO:0000256" key="4">
    <source>
        <dbReference type="ARBA" id="ARBA00023163"/>
    </source>
</evidence>
<dbReference type="Gene3D" id="3.40.190.290">
    <property type="match status" value="1"/>
</dbReference>
<evidence type="ECO:0000259" key="5">
    <source>
        <dbReference type="PROSITE" id="PS50931"/>
    </source>
</evidence>
<dbReference type="Pfam" id="PF00126">
    <property type="entry name" value="HTH_1"/>
    <property type="match status" value="1"/>
</dbReference>
<keyword evidence="2" id="KW-0805">Transcription regulation</keyword>
<dbReference type="PROSITE" id="PS50931">
    <property type="entry name" value="HTH_LYSR"/>
    <property type="match status" value="1"/>
</dbReference>
<keyword evidence="7" id="KW-1185">Reference proteome</keyword>
<sequence>MRVFVTVAKAKNFSRAAEQLHLTQPAVSQHIRSLEETFGTLLLERTNKSVRLTPAGEILLQEGEKILHQYERMERLIHDLTQGTGGPLSIGASYTFGEYVLPRIISAFGNQYPGVNPSVTIANTTEIAEGVRRRRLDIGIVEGEVHHQELTIRHVADDELMVVLPAEHPLSGQQITPLTNLANENWILREPGSGTRAVADSLFQNNHFTPLKVMEFGSIQTIKESVEAGMGITLLSPWAIRKEQFWGTLFPIRIKDCPLHRRFTALTHATSFHTQAMNHFLRFLIREVKLRTPPS</sequence>
<dbReference type="EMBL" id="FXTI01000009">
    <property type="protein sequence ID" value="SMO83002.1"/>
    <property type="molecule type" value="Genomic_DNA"/>
</dbReference>
<protein>
    <submittedName>
        <fullName evidence="6">DNA-binding transcriptional regulator, LysR family</fullName>
    </submittedName>
</protein>